<dbReference type="SMART" id="SM01061">
    <property type="entry name" value="CAT_RBD"/>
    <property type="match status" value="1"/>
</dbReference>
<evidence type="ECO:0000259" key="2">
    <source>
        <dbReference type="PROSITE" id="PS51372"/>
    </source>
</evidence>
<dbReference type="RefSeq" id="WP_004900629.1">
    <property type="nucleotide sequence ID" value="NZ_BJJW01000002.1"/>
</dbReference>
<proteinExistence type="predicted"/>
<feature type="domain" description="PRD" evidence="2">
    <location>
        <begin position="171"/>
        <end position="281"/>
    </location>
</feature>
<keyword evidence="1" id="KW-0677">Repeat</keyword>
<feature type="domain" description="PRD" evidence="2">
    <location>
        <begin position="65"/>
        <end position="170"/>
    </location>
</feature>
<dbReference type="PANTHER" id="PTHR30185:SF15">
    <property type="entry name" value="CRYPTIC BETA-GLUCOSIDE BGL OPERON ANTITERMINATOR"/>
    <property type="match status" value="1"/>
</dbReference>
<dbReference type="InterPro" id="IPR011608">
    <property type="entry name" value="PRD"/>
</dbReference>
<dbReference type="InterPro" id="IPR050661">
    <property type="entry name" value="BglG_antiterminators"/>
</dbReference>
<dbReference type="OMA" id="RVYWEIK"/>
<dbReference type="PANTHER" id="PTHR30185">
    <property type="entry name" value="CRYPTIC BETA-GLUCOSIDE BGL OPERON ANTITERMINATOR"/>
    <property type="match status" value="1"/>
</dbReference>
<dbReference type="InterPro" id="IPR004341">
    <property type="entry name" value="CAT_RNA-bd_dom"/>
</dbReference>
<dbReference type="GO" id="GO:0003723">
    <property type="term" value="F:RNA binding"/>
    <property type="evidence" value="ECO:0007669"/>
    <property type="project" value="InterPro"/>
</dbReference>
<organism evidence="3 4">
    <name type="scientific">Leuconostoc citreum</name>
    <dbReference type="NCBI Taxonomy" id="33964"/>
    <lineage>
        <taxon>Bacteria</taxon>
        <taxon>Bacillati</taxon>
        <taxon>Bacillota</taxon>
        <taxon>Bacilli</taxon>
        <taxon>Lactobacillales</taxon>
        <taxon>Lactobacillaceae</taxon>
        <taxon>Leuconostoc</taxon>
    </lineage>
</organism>
<dbReference type="GO" id="GO:0006355">
    <property type="term" value="P:regulation of DNA-templated transcription"/>
    <property type="evidence" value="ECO:0007669"/>
    <property type="project" value="InterPro"/>
</dbReference>
<dbReference type="InterPro" id="IPR036650">
    <property type="entry name" value="CAT_RNA-bd_dom_sf"/>
</dbReference>
<dbReference type="Pfam" id="PF00874">
    <property type="entry name" value="PRD"/>
    <property type="match status" value="2"/>
</dbReference>
<dbReference type="Pfam" id="PF03123">
    <property type="entry name" value="CAT_RBD"/>
    <property type="match status" value="1"/>
</dbReference>
<gene>
    <name evidence="3" type="primary">bglG</name>
    <name evidence="3" type="ORF">LCIT_01970</name>
</gene>
<sequence length="286" mass="32927">MLVKKSLNANAVIAVDNQQQEFILFGKGIGYGKKNGDKVDESIVNQTFMPLNNTEIKEYVQLLEAIPITILDATRRIVSEAEKRLNTKLNPMLYIMLSDHLNFAIERAMTGINITNRAFWEMKNYYPEEFDLGLFALQVIEQQMNIVLPEEEAANIAFHLINAQTAEGIKKDGLNYANLISSMTTILRHSMGQNIDIESVHYQRFITHLKFFAERFFADKMLIDDNSKLFETVATAYPKATEVAFTIKDYLTTVYDKKMTKEELTFLIVHINRLRNAQEIDLKNKK</sequence>
<dbReference type="SUPFAM" id="SSF50151">
    <property type="entry name" value="SacY-like RNA-binding domain"/>
    <property type="match status" value="1"/>
</dbReference>
<dbReference type="EMBL" id="BJJW01000002">
    <property type="protein sequence ID" value="GDZ82955.1"/>
    <property type="molecule type" value="Genomic_DNA"/>
</dbReference>
<name>A0A5A5TZ99_LEUCI</name>
<dbReference type="SUPFAM" id="SSF63520">
    <property type="entry name" value="PTS-regulatory domain, PRD"/>
    <property type="match status" value="2"/>
</dbReference>
<evidence type="ECO:0000256" key="1">
    <source>
        <dbReference type="ARBA" id="ARBA00022737"/>
    </source>
</evidence>
<accession>A0A5A5TZ99</accession>
<dbReference type="AlphaFoldDB" id="A0A5A5TZ99"/>
<dbReference type="Gene3D" id="2.30.24.10">
    <property type="entry name" value="CAT RNA-binding domain"/>
    <property type="match status" value="1"/>
</dbReference>
<evidence type="ECO:0000313" key="3">
    <source>
        <dbReference type="EMBL" id="GDZ82955.1"/>
    </source>
</evidence>
<reference evidence="3 4" key="1">
    <citation type="submission" date="2019-04" db="EMBL/GenBank/DDBJ databases">
        <title>A pseudo-fructophilic Leuconostoc citreum strain F192-5 isolated from peel of satsuma mandarin: the first report for isolation and characterization of strain-dependent fructophilic-like characteristics.</title>
        <authorList>
            <person name="Maeno S."/>
            <person name="Tanizawa Y."/>
            <person name="Kajikawa A."/>
            <person name="Kanesaki Y."/>
            <person name="Kubota E."/>
            <person name="Arita M."/>
            <person name="Leon D."/>
            <person name="Endo A."/>
        </authorList>
    </citation>
    <scope>NUCLEOTIDE SEQUENCE [LARGE SCALE GENOMIC DNA]</scope>
    <source>
        <strain evidence="3 4">F192-5</strain>
    </source>
</reference>
<comment type="caution">
    <text evidence="3">The sequence shown here is derived from an EMBL/GenBank/DDBJ whole genome shotgun (WGS) entry which is preliminary data.</text>
</comment>
<dbReference type="PROSITE" id="PS51372">
    <property type="entry name" value="PRD_2"/>
    <property type="match status" value="2"/>
</dbReference>
<evidence type="ECO:0000313" key="4">
    <source>
        <dbReference type="Proteomes" id="UP000323274"/>
    </source>
</evidence>
<protein>
    <submittedName>
        <fullName evidence="3">Transcription antiterminator BglG</fullName>
    </submittedName>
</protein>
<dbReference type="Proteomes" id="UP000323274">
    <property type="component" value="Unassembled WGS sequence"/>
</dbReference>
<dbReference type="Gene3D" id="1.10.1790.10">
    <property type="entry name" value="PRD domain"/>
    <property type="match status" value="2"/>
</dbReference>
<dbReference type="InterPro" id="IPR036634">
    <property type="entry name" value="PRD_sf"/>
</dbReference>